<keyword evidence="5" id="KW-1185">Reference proteome</keyword>
<name>C4LFG5_TOLAT</name>
<dbReference type="SUPFAM" id="SSF53300">
    <property type="entry name" value="vWA-like"/>
    <property type="match status" value="1"/>
</dbReference>
<dbReference type="EMBL" id="CP001616">
    <property type="protein sequence ID" value="ACQ93332.1"/>
    <property type="molecule type" value="Genomic_DNA"/>
</dbReference>
<dbReference type="InterPro" id="IPR050768">
    <property type="entry name" value="UPF0353/GerABKA_families"/>
</dbReference>
<dbReference type="HOGENOM" id="CLU_024570_3_2_6"/>
<dbReference type="InterPro" id="IPR019734">
    <property type="entry name" value="TPR_rpt"/>
</dbReference>
<dbReference type="InterPro" id="IPR011990">
    <property type="entry name" value="TPR-like_helical_dom_sf"/>
</dbReference>
<dbReference type="eggNOG" id="COG2304">
    <property type="taxonomic scope" value="Bacteria"/>
</dbReference>
<evidence type="ECO:0000259" key="3">
    <source>
        <dbReference type="Pfam" id="PF13519"/>
    </source>
</evidence>
<evidence type="ECO:0000313" key="4">
    <source>
        <dbReference type="EMBL" id="ACQ93332.1"/>
    </source>
</evidence>
<proteinExistence type="predicted"/>
<dbReference type="PANTHER" id="PTHR22550">
    <property type="entry name" value="SPORE GERMINATION PROTEIN"/>
    <property type="match status" value="1"/>
</dbReference>
<dbReference type="KEGG" id="tau:Tola_1722"/>
<gene>
    <name evidence="4" type="ordered locus">Tola_1722</name>
</gene>
<sequence>MTDFIFLRPYAFVLLLPLLALFYFSSLKKIKQQSYISAHLLAVLTKSAPKKSKLNMSLLLFIFSCLVITALAGPAIPQKTALAKNDLHTVILLGMDNTMYADDLKPSRLAMTKQKINAYLTKNKTGNTALIAFSGSAHVISPFTDDHGTLTHFIDALNPSVMPEAGSNVVDAMKLAGSLITPLKPDSQIKILLFTDQLTTLQAEKIINYVKPLNWPVDIVFIGTANGSVIPLPEGGLLRTHTGQLIVAKTPLTVLTDTASKLGGKLIDITKLEKSLTDDFAADDSNTLREVIVYKELSYFILFPLILAALLFRRGYILLIPFIIYFPESSYAKDIALDLYKQGQYQQAADTFQDYTWKGNAMYRAGKFSQAIEFYGKDNTPVSHYNRGNALAHTGKIKEAIIAYNQAIQLNPNFQEAKDNKNILEIWLKKQSTEDKDDEVIATLQKKNGNIEKALNFLKALPEESGNLMQKRLQLQQKNKAN</sequence>
<protein>
    <submittedName>
        <fullName evidence="4">TPR repeat-containing protein</fullName>
    </submittedName>
</protein>
<feature type="transmembrane region" description="Helical" evidence="2">
    <location>
        <begin position="6"/>
        <end position="24"/>
    </location>
</feature>
<dbReference type="InterPro" id="IPR036465">
    <property type="entry name" value="vWFA_dom_sf"/>
</dbReference>
<dbReference type="Pfam" id="PF00515">
    <property type="entry name" value="TPR_1"/>
    <property type="match status" value="1"/>
</dbReference>
<feature type="transmembrane region" description="Helical" evidence="2">
    <location>
        <begin position="56"/>
        <end position="76"/>
    </location>
</feature>
<feature type="domain" description="VWFA" evidence="3">
    <location>
        <begin position="90"/>
        <end position="196"/>
    </location>
</feature>
<dbReference type="eggNOG" id="COG0457">
    <property type="taxonomic scope" value="Bacteria"/>
</dbReference>
<evidence type="ECO:0000313" key="5">
    <source>
        <dbReference type="Proteomes" id="UP000009073"/>
    </source>
</evidence>
<dbReference type="SUPFAM" id="SSF48452">
    <property type="entry name" value="TPR-like"/>
    <property type="match status" value="1"/>
</dbReference>
<organism evidence="4 5">
    <name type="scientific">Tolumonas auensis (strain DSM 9187 / NBRC 110442 / TA 4)</name>
    <dbReference type="NCBI Taxonomy" id="595494"/>
    <lineage>
        <taxon>Bacteria</taxon>
        <taxon>Pseudomonadati</taxon>
        <taxon>Pseudomonadota</taxon>
        <taxon>Gammaproteobacteria</taxon>
        <taxon>Aeromonadales</taxon>
        <taxon>Aeromonadaceae</taxon>
        <taxon>Tolumonas</taxon>
    </lineage>
</organism>
<dbReference type="Gene3D" id="1.25.40.10">
    <property type="entry name" value="Tetratricopeptide repeat domain"/>
    <property type="match status" value="1"/>
</dbReference>
<dbReference type="PROSITE" id="PS50293">
    <property type="entry name" value="TPR_REGION"/>
    <property type="match status" value="1"/>
</dbReference>
<dbReference type="PANTHER" id="PTHR22550:SF14">
    <property type="entry name" value="VWFA DOMAIN-CONTAINING PROTEIN"/>
    <property type="match status" value="1"/>
</dbReference>
<keyword evidence="2" id="KW-1133">Transmembrane helix</keyword>
<feature type="repeat" description="TPR" evidence="1">
    <location>
        <begin position="381"/>
        <end position="414"/>
    </location>
</feature>
<dbReference type="SMART" id="SM00028">
    <property type="entry name" value="TPR"/>
    <property type="match status" value="1"/>
</dbReference>
<keyword evidence="2" id="KW-0472">Membrane</keyword>
<dbReference type="Pfam" id="PF13519">
    <property type="entry name" value="VWA_2"/>
    <property type="match status" value="1"/>
</dbReference>
<reference evidence="5" key="1">
    <citation type="submission" date="2009-05" db="EMBL/GenBank/DDBJ databases">
        <title>Complete sequence of Tolumonas auensis DSM 9187.</title>
        <authorList>
            <consortium name="US DOE Joint Genome Institute"/>
            <person name="Lucas S."/>
            <person name="Copeland A."/>
            <person name="Lapidus A."/>
            <person name="Glavina del Rio T."/>
            <person name="Tice H."/>
            <person name="Bruce D."/>
            <person name="Goodwin L."/>
            <person name="Pitluck S."/>
            <person name="Chertkov O."/>
            <person name="Brettin T."/>
            <person name="Detter J.C."/>
            <person name="Han C."/>
            <person name="Larimer F."/>
            <person name="Land M."/>
            <person name="Hauser L."/>
            <person name="Kyrpides N."/>
            <person name="Mikhailova N."/>
            <person name="Spring S."/>
            <person name="Beller H."/>
        </authorList>
    </citation>
    <scope>NUCLEOTIDE SEQUENCE [LARGE SCALE GENOMIC DNA]</scope>
    <source>
        <strain evidence="5">DSM 9187 / TA4</strain>
    </source>
</reference>
<keyword evidence="2" id="KW-0812">Transmembrane</keyword>
<dbReference type="PROSITE" id="PS50005">
    <property type="entry name" value="TPR"/>
    <property type="match status" value="1"/>
</dbReference>
<accession>C4LFG5</accession>
<dbReference type="Proteomes" id="UP000009073">
    <property type="component" value="Chromosome"/>
</dbReference>
<dbReference type="InterPro" id="IPR002035">
    <property type="entry name" value="VWF_A"/>
</dbReference>
<dbReference type="RefSeq" id="WP_015878803.1">
    <property type="nucleotide sequence ID" value="NC_012691.1"/>
</dbReference>
<reference evidence="4 5" key="2">
    <citation type="journal article" date="2011" name="Stand. Genomic Sci.">
        <title>Complete genome sequence of Tolumonas auensis type strain (TA 4).</title>
        <authorList>
            <person name="Chertkov O."/>
            <person name="Copeland A."/>
            <person name="Lucas S."/>
            <person name="Lapidus A."/>
            <person name="Berry K.W."/>
            <person name="Detter J.C."/>
            <person name="Del Rio T.G."/>
            <person name="Hammon N."/>
            <person name="Dalin E."/>
            <person name="Tice H."/>
            <person name="Pitluck S."/>
            <person name="Richardson P."/>
            <person name="Bruce D."/>
            <person name="Goodwin L."/>
            <person name="Han C."/>
            <person name="Tapia R."/>
            <person name="Saunders E."/>
            <person name="Schmutz J."/>
            <person name="Brettin T."/>
            <person name="Larimer F."/>
            <person name="Land M."/>
            <person name="Hauser L."/>
            <person name="Spring S."/>
            <person name="Rohde M."/>
            <person name="Kyrpides N.C."/>
            <person name="Ivanova N."/>
            <person name="Goker M."/>
            <person name="Beller H.R."/>
            <person name="Klenk H.P."/>
            <person name="Woyke T."/>
        </authorList>
    </citation>
    <scope>NUCLEOTIDE SEQUENCE [LARGE SCALE GENOMIC DNA]</scope>
    <source>
        <strain evidence="5">DSM 9187 / TA4</strain>
    </source>
</reference>
<keyword evidence="1" id="KW-0802">TPR repeat</keyword>
<dbReference type="OrthoDB" id="9807628at2"/>
<dbReference type="Gene3D" id="3.40.50.410">
    <property type="entry name" value="von Willebrand factor, type A domain"/>
    <property type="match status" value="1"/>
</dbReference>
<evidence type="ECO:0000256" key="2">
    <source>
        <dbReference type="SAM" id="Phobius"/>
    </source>
</evidence>
<dbReference type="AlphaFoldDB" id="C4LFG5"/>
<dbReference type="STRING" id="595494.Tola_1722"/>
<evidence type="ECO:0000256" key="1">
    <source>
        <dbReference type="PROSITE-ProRule" id="PRU00339"/>
    </source>
</evidence>